<dbReference type="PANTHER" id="PTHR45940">
    <property type="entry name" value="WUSCHEL-RELATED HOMEOBOX 1-RELATED"/>
    <property type="match status" value="1"/>
</dbReference>
<accession>A0A834LDE8</accession>
<name>A0A834LDE8_RHOSS</name>
<dbReference type="InterPro" id="IPR044555">
    <property type="entry name" value="WUSCHEL-like"/>
</dbReference>
<evidence type="ECO:0000256" key="1">
    <source>
        <dbReference type="ARBA" id="ARBA00004123"/>
    </source>
</evidence>
<evidence type="ECO:0000256" key="6">
    <source>
        <dbReference type="ARBA" id="ARBA00023163"/>
    </source>
</evidence>
<evidence type="ECO:0000256" key="4">
    <source>
        <dbReference type="ARBA" id="ARBA00023125"/>
    </source>
</evidence>
<keyword evidence="2" id="KW-0217">Developmental protein</keyword>
<sequence length="321" mass="36238">MWMVRVGCGDYGSEFNMSSDGSLHGRKLRPLMPRPTSANFSPIPNPNCIHKANLSTLNGNLAIIKDQAKLNTTPAAPMVTTRWSPTPEQLHALKEMYRRGIRTPTPEQIHQIAAKLRRYGRIEGKNVFYWFQNHKARERQRRRRMAAVCTPCEEQPQRDIQTLGRRNPGLSGTAGFEIGTTKNKAASSNCSTLSEDSVPILRAAVSEKGTDGWNQYDKEKELQQIIMKSSTETMLPNWKLMEPYSTPPIHFVHTANSTDQATQEASGINEFKGERRENQTLQLFPIQSDGVRYMNIGVVHQPMGAMDTSFAPNQFFEFLPT</sequence>
<protein>
    <recommendedName>
        <fullName evidence="11">Homeobox domain-containing protein</fullName>
    </recommendedName>
</protein>
<evidence type="ECO:0000256" key="9">
    <source>
        <dbReference type="PROSITE-ProRule" id="PRU00108"/>
    </source>
</evidence>
<dbReference type="Pfam" id="PF00046">
    <property type="entry name" value="Homeodomain"/>
    <property type="match status" value="1"/>
</dbReference>
<dbReference type="PROSITE" id="PS50071">
    <property type="entry name" value="HOMEOBOX_2"/>
    <property type="match status" value="1"/>
</dbReference>
<keyword evidence="13" id="KW-1185">Reference proteome</keyword>
<dbReference type="Proteomes" id="UP000626092">
    <property type="component" value="Unassembled WGS sequence"/>
</dbReference>
<dbReference type="OrthoDB" id="1932526at2759"/>
<keyword evidence="5 9" id="KW-0371">Homeobox</keyword>
<feature type="domain" description="Homeobox" evidence="11">
    <location>
        <begin position="76"/>
        <end position="141"/>
    </location>
</feature>
<keyword evidence="6" id="KW-0804">Transcription</keyword>
<gene>
    <name evidence="12" type="ORF">RHSIM_Rhsim09G0096200</name>
</gene>
<dbReference type="PANTHER" id="PTHR45940:SF13">
    <property type="entry name" value="WUSCHEL-RELATED HOMEOBOX 1"/>
    <property type="match status" value="1"/>
</dbReference>
<dbReference type="GO" id="GO:0099402">
    <property type="term" value="P:plant organ development"/>
    <property type="evidence" value="ECO:0007669"/>
    <property type="project" value="InterPro"/>
</dbReference>
<evidence type="ECO:0000256" key="2">
    <source>
        <dbReference type="ARBA" id="ARBA00022473"/>
    </source>
</evidence>
<feature type="DNA-binding region" description="Homeobox" evidence="9">
    <location>
        <begin position="78"/>
        <end position="142"/>
    </location>
</feature>
<keyword evidence="4 9" id="KW-0238">DNA-binding</keyword>
<comment type="subcellular location">
    <subcellularLocation>
        <location evidence="1 9 10">Nucleus</location>
    </subcellularLocation>
</comment>
<organism evidence="12 13">
    <name type="scientific">Rhododendron simsii</name>
    <name type="common">Sims's rhododendron</name>
    <dbReference type="NCBI Taxonomy" id="118357"/>
    <lineage>
        <taxon>Eukaryota</taxon>
        <taxon>Viridiplantae</taxon>
        <taxon>Streptophyta</taxon>
        <taxon>Embryophyta</taxon>
        <taxon>Tracheophyta</taxon>
        <taxon>Spermatophyta</taxon>
        <taxon>Magnoliopsida</taxon>
        <taxon>eudicotyledons</taxon>
        <taxon>Gunneridae</taxon>
        <taxon>Pentapetalae</taxon>
        <taxon>asterids</taxon>
        <taxon>Ericales</taxon>
        <taxon>Ericaceae</taxon>
        <taxon>Ericoideae</taxon>
        <taxon>Rhodoreae</taxon>
        <taxon>Rhododendron</taxon>
    </lineage>
</organism>
<dbReference type="Gene3D" id="1.10.10.60">
    <property type="entry name" value="Homeodomain-like"/>
    <property type="match status" value="1"/>
</dbReference>
<dbReference type="GO" id="GO:0003700">
    <property type="term" value="F:DNA-binding transcription factor activity"/>
    <property type="evidence" value="ECO:0007669"/>
    <property type="project" value="InterPro"/>
</dbReference>
<evidence type="ECO:0000313" key="12">
    <source>
        <dbReference type="EMBL" id="KAF7131700.1"/>
    </source>
</evidence>
<evidence type="ECO:0000256" key="7">
    <source>
        <dbReference type="ARBA" id="ARBA00023242"/>
    </source>
</evidence>
<keyword evidence="3" id="KW-0805">Transcription regulation</keyword>
<evidence type="ECO:0000256" key="10">
    <source>
        <dbReference type="RuleBase" id="RU000682"/>
    </source>
</evidence>
<evidence type="ECO:0000259" key="11">
    <source>
        <dbReference type="PROSITE" id="PS50071"/>
    </source>
</evidence>
<dbReference type="AlphaFoldDB" id="A0A834LDE8"/>
<dbReference type="SUPFAM" id="SSF46689">
    <property type="entry name" value="Homeodomain-like"/>
    <property type="match status" value="1"/>
</dbReference>
<evidence type="ECO:0000256" key="3">
    <source>
        <dbReference type="ARBA" id="ARBA00023015"/>
    </source>
</evidence>
<dbReference type="CDD" id="cd00086">
    <property type="entry name" value="homeodomain"/>
    <property type="match status" value="1"/>
</dbReference>
<proteinExistence type="inferred from homology"/>
<keyword evidence="7 9" id="KW-0539">Nucleus</keyword>
<evidence type="ECO:0000313" key="13">
    <source>
        <dbReference type="Proteomes" id="UP000626092"/>
    </source>
</evidence>
<reference evidence="12" key="1">
    <citation type="submission" date="2019-11" db="EMBL/GenBank/DDBJ databases">
        <authorList>
            <person name="Liu Y."/>
            <person name="Hou J."/>
            <person name="Li T.-Q."/>
            <person name="Guan C.-H."/>
            <person name="Wu X."/>
            <person name="Wu H.-Z."/>
            <person name="Ling F."/>
            <person name="Zhang R."/>
            <person name="Shi X.-G."/>
            <person name="Ren J.-P."/>
            <person name="Chen E.-F."/>
            <person name="Sun J.-M."/>
        </authorList>
    </citation>
    <scope>NUCLEOTIDE SEQUENCE</scope>
    <source>
        <strain evidence="12">Adult_tree_wgs_1</strain>
        <tissue evidence="12">Leaves</tissue>
    </source>
</reference>
<dbReference type="EMBL" id="WJXA01000009">
    <property type="protein sequence ID" value="KAF7131700.1"/>
    <property type="molecule type" value="Genomic_DNA"/>
</dbReference>
<dbReference type="GO" id="GO:0005634">
    <property type="term" value="C:nucleus"/>
    <property type="evidence" value="ECO:0007669"/>
    <property type="project" value="UniProtKB-SubCell"/>
</dbReference>
<comment type="caution">
    <text evidence="12">The sequence shown here is derived from an EMBL/GenBank/DDBJ whole genome shotgun (WGS) entry which is preliminary data.</text>
</comment>
<evidence type="ECO:0000256" key="8">
    <source>
        <dbReference type="ARBA" id="ARBA00024040"/>
    </source>
</evidence>
<dbReference type="InterPro" id="IPR001356">
    <property type="entry name" value="HD"/>
</dbReference>
<dbReference type="SMART" id="SM00389">
    <property type="entry name" value="HOX"/>
    <property type="match status" value="1"/>
</dbReference>
<comment type="similarity">
    <text evidence="8">Belongs to the WUS homeobox family.</text>
</comment>
<evidence type="ECO:0000256" key="5">
    <source>
        <dbReference type="ARBA" id="ARBA00023155"/>
    </source>
</evidence>
<dbReference type="GO" id="GO:0003677">
    <property type="term" value="F:DNA binding"/>
    <property type="evidence" value="ECO:0007669"/>
    <property type="project" value="UniProtKB-UniRule"/>
</dbReference>
<dbReference type="InterPro" id="IPR009057">
    <property type="entry name" value="Homeodomain-like_sf"/>
</dbReference>